<evidence type="ECO:0000256" key="3">
    <source>
        <dbReference type="ARBA" id="ARBA00005985"/>
    </source>
</evidence>
<gene>
    <name evidence="10" type="primary">ubiA</name>
    <name evidence="10" type="ORF">H9888_01710</name>
</gene>
<dbReference type="Gene3D" id="1.10.357.140">
    <property type="entry name" value="UbiA prenyltransferase"/>
    <property type="match status" value="1"/>
</dbReference>
<evidence type="ECO:0000313" key="10">
    <source>
        <dbReference type="EMBL" id="HIW10193.1"/>
    </source>
</evidence>
<reference evidence="10" key="1">
    <citation type="journal article" date="2021" name="PeerJ">
        <title>Extensive microbial diversity within the chicken gut microbiome revealed by metagenomics and culture.</title>
        <authorList>
            <person name="Gilroy R."/>
            <person name="Ravi A."/>
            <person name="Getino M."/>
            <person name="Pursley I."/>
            <person name="Horton D.L."/>
            <person name="Alikhan N.F."/>
            <person name="Baker D."/>
            <person name="Gharbi K."/>
            <person name="Hall N."/>
            <person name="Watson M."/>
            <person name="Adriaenssens E.M."/>
            <person name="Foster-Nyarko E."/>
            <person name="Jarju S."/>
            <person name="Secka A."/>
            <person name="Antonio M."/>
            <person name="Oren A."/>
            <person name="Chaudhuri R.R."/>
            <person name="La Ragione R."/>
            <person name="Hildebrand F."/>
            <person name="Pallen M.J."/>
        </authorList>
    </citation>
    <scope>NUCLEOTIDE SEQUENCE</scope>
    <source>
        <strain evidence="10">ChiBcec15-1070</strain>
    </source>
</reference>
<dbReference type="FunFam" id="1.10.357.140:FF:000008">
    <property type="entry name" value="4-hydroxybenzoate octaprenyltransferase"/>
    <property type="match status" value="1"/>
</dbReference>
<evidence type="ECO:0000256" key="1">
    <source>
        <dbReference type="ARBA" id="ARBA00001946"/>
    </source>
</evidence>
<evidence type="ECO:0000256" key="8">
    <source>
        <dbReference type="ARBA" id="ARBA00023136"/>
    </source>
</evidence>
<evidence type="ECO:0000256" key="6">
    <source>
        <dbReference type="ARBA" id="ARBA00022692"/>
    </source>
</evidence>
<dbReference type="InterPro" id="IPR039653">
    <property type="entry name" value="Prenyltransferase"/>
</dbReference>
<comment type="cofactor">
    <cofactor evidence="1">
        <name>Mg(2+)</name>
        <dbReference type="ChEBI" id="CHEBI:18420"/>
    </cofactor>
</comment>
<dbReference type="CDD" id="cd13959">
    <property type="entry name" value="PT_UbiA_COQ2"/>
    <property type="match status" value="1"/>
</dbReference>
<dbReference type="PANTHER" id="PTHR11048:SF28">
    <property type="entry name" value="4-HYDROXYBENZOATE POLYPRENYLTRANSFERASE, MITOCHONDRIAL"/>
    <property type="match status" value="1"/>
</dbReference>
<dbReference type="Pfam" id="PF01040">
    <property type="entry name" value="UbiA"/>
    <property type="match status" value="1"/>
</dbReference>
<dbReference type="Proteomes" id="UP000823926">
    <property type="component" value="Unassembled WGS sequence"/>
</dbReference>
<organism evidence="10 11">
    <name type="scientific">Candidatus Rikenella faecigallinarum</name>
    <dbReference type="NCBI Taxonomy" id="2838745"/>
    <lineage>
        <taxon>Bacteria</taxon>
        <taxon>Pseudomonadati</taxon>
        <taxon>Bacteroidota</taxon>
        <taxon>Bacteroidia</taxon>
        <taxon>Bacteroidales</taxon>
        <taxon>Rikenellaceae</taxon>
        <taxon>Rikenella</taxon>
    </lineage>
</organism>
<evidence type="ECO:0000256" key="2">
    <source>
        <dbReference type="ARBA" id="ARBA00004141"/>
    </source>
</evidence>
<feature type="transmembrane region" description="Helical" evidence="9">
    <location>
        <begin position="162"/>
        <end position="182"/>
    </location>
</feature>
<feature type="transmembrane region" description="Helical" evidence="9">
    <location>
        <begin position="133"/>
        <end position="156"/>
    </location>
</feature>
<dbReference type="InterPro" id="IPR044878">
    <property type="entry name" value="UbiA_sf"/>
</dbReference>
<feature type="transmembrane region" description="Helical" evidence="9">
    <location>
        <begin position="230"/>
        <end position="250"/>
    </location>
</feature>
<evidence type="ECO:0000256" key="7">
    <source>
        <dbReference type="ARBA" id="ARBA00022989"/>
    </source>
</evidence>
<comment type="similarity">
    <text evidence="3">Belongs to the UbiA prenyltransferase family.</text>
</comment>
<evidence type="ECO:0000256" key="9">
    <source>
        <dbReference type="SAM" id="Phobius"/>
    </source>
</evidence>
<dbReference type="GO" id="GO:0006744">
    <property type="term" value="P:ubiquinone biosynthetic process"/>
    <property type="evidence" value="ECO:0007669"/>
    <property type="project" value="TreeGrafter"/>
</dbReference>
<feature type="transmembrane region" description="Helical" evidence="9">
    <location>
        <begin position="262"/>
        <end position="282"/>
    </location>
</feature>
<comment type="caution">
    <text evidence="10">The sequence shown here is derived from an EMBL/GenBank/DDBJ whole genome shotgun (WGS) entry which is preliminary data.</text>
</comment>
<protein>
    <submittedName>
        <fullName evidence="10">4-hydroxybenzoate polyprenyltransferase</fullName>
    </submittedName>
</protein>
<evidence type="ECO:0000256" key="5">
    <source>
        <dbReference type="ARBA" id="ARBA00022679"/>
    </source>
</evidence>
<keyword evidence="5" id="KW-0808">Transferase</keyword>
<keyword evidence="4" id="KW-1003">Cell membrane</keyword>
<feature type="transmembrane region" description="Helical" evidence="9">
    <location>
        <begin position="39"/>
        <end position="62"/>
    </location>
</feature>
<sequence>MANLKDYFSLVKFAHTAFALPFALIGYTLGVQAAGFNPWVLVGVLACMVFARNAAMGFNRLVDRKFDAKNPRTATREIPAGKITVRAATWFVVLNALAFMGVAALFNPLTGMLSPVVLVVLLGYSYTKRFTALCHLVLGLGLAIAPSAAYIAVTGTLVMTPVWLSVLVLTWVAGFDIIYALQDTGFDRDEKLHSIPAALGVRGALAVSLLLHVLSVVMVVVVGARLGHTLLYWVGAAVFLALLVYQHVVVRPNNLSKIGAMFGLTNGVASIVYAIFVIASLLTA</sequence>
<comment type="subcellular location">
    <subcellularLocation>
        <location evidence="2">Membrane</location>
        <topology evidence="2">Multi-pass membrane protein</topology>
    </subcellularLocation>
</comment>
<dbReference type="InterPro" id="IPR000537">
    <property type="entry name" value="UbiA_prenyltransferase"/>
</dbReference>
<dbReference type="Gene3D" id="1.20.120.1780">
    <property type="entry name" value="UbiA prenyltransferase"/>
    <property type="match status" value="1"/>
</dbReference>
<proteinExistence type="inferred from homology"/>
<dbReference type="GO" id="GO:0005886">
    <property type="term" value="C:plasma membrane"/>
    <property type="evidence" value="ECO:0007669"/>
    <property type="project" value="TreeGrafter"/>
</dbReference>
<dbReference type="NCBIfam" id="TIGR01475">
    <property type="entry name" value="ubiA_other"/>
    <property type="match status" value="1"/>
</dbReference>
<evidence type="ECO:0000256" key="4">
    <source>
        <dbReference type="ARBA" id="ARBA00022475"/>
    </source>
</evidence>
<feature type="transmembrane region" description="Helical" evidence="9">
    <location>
        <begin position="7"/>
        <end position="27"/>
    </location>
</feature>
<keyword evidence="6 9" id="KW-0812">Transmembrane</keyword>
<feature type="transmembrane region" description="Helical" evidence="9">
    <location>
        <begin position="109"/>
        <end position="126"/>
    </location>
</feature>
<feature type="transmembrane region" description="Helical" evidence="9">
    <location>
        <begin position="83"/>
        <end position="103"/>
    </location>
</feature>
<dbReference type="AlphaFoldDB" id="A0A9D1QBS5"/>
<name>A0A9D1QBS5_9BACT</name>
<accession>A0A9D1QBS5</accession>
<dbReference type="PANTHER" id="PTHR11048">
    <property type="entry name" value="PRENYLTRANSFERASES"/>
    <property type="match status" value="1"/>
</dbReference>
<reference evidence="10" key="2">
    <citation type="submission" date="2021-04" db="EMBL/GenBank/DDBJ databases">
        <authorList>
            <person name="Gilroy R."/>
        </authorList>
    </citation>
    <scope>NUCLEOTIDE SEQUENCE</scope>
    <source>
        <strain evidence="10">ChiBcec15-1070</strain>
    </source>
</reference>
<evidence type="ECO:0000313" key="11">
    <source>
        <dbReference type="Proteomes" id="UP000823926"/>
    </source>
</evidence>
<dbReference type="EMBL" id="DXHL01000007">
    <property type="protein sequence ID" value="HIW10193.1"/>
    <property type="molecule type" value="Genomic_DNA"/>
</dbReference>
<keyword evidence="7 9" id="KW-1133">Transmembrane helix</keyword>
<feature type="transmembrane region" description="Helical" evidence="9">
    <location>
        <begin position="203"/>
        <end position="224"/>
    </location>
</feature>
<dbReference type="GO" id="GO:0016765">
    <property type="term" value="F:transferase activity, transferring alkyl or aryl (other than methyl) groups"/>
    <property type="evidence" value="ECO:0007669"/>
    <property type="project" value="InterPro"/>
</dbReference>
<keyword evidence="8 9" id="KW-0472">Membrane</keyword>
<dbReference type="InterPro" id="IPR006371">
    <property type="entry name" value="Polyprenyltransferase_UbiA-li"/>
</dbReference>